<evidence type="ECO:0000256" key="2">
    <source>
        <dbReference type="ARBA" id="ARBA00022525"/>
    </source>
</evidence>
<dbReference type="GO" id="GO:0005615">
    <property type="term" value="C:extracellular space"/>
    <property type="evidence" value="ECO:0007669"/>
    <property type="project" value="TreeGrafter"/>
</dbReference>
<evidence type="ECO:0000256" key="13">
    <source>
        <dbReference type="SAM" id="SignalP"/>
    </source>
</evidence>
<feature type="chain" id="PRO_5017315286" evidence="13">
    <location>
        <begin position="25"/>
        <end position="1474"/>
    </location>
</feature>
<dbReference type="InterPro" id="IPR001304">
    <property type="entry name" value="C-type_lectin-like"/>
</dbReference>
<keyword evidence="6 9" id="KW-1015">Disulfide bond</keyword>
<dbReference type="SMART" id="SM00409">
    <property type="entry name" value="IG"/>
    <property type="match status" value="1"/>
</dbReference>
<feature type="region of interest" description="Disordered" evidence="12">
    <location>
        <begin position="516"/>
        <end position="563"/>
    </location>
</feature>
<feature type="compositionally biased region" description="Polar residues" evidence="12">
    <location>
        <begin position="688"/>
        <end position="701"/>
    </location>
</feature>
<proteinExistence type="predicted"/>
<dbReference type="Gene3D" id="2.60.40.10">
    <property type="entry name" value="Immunoglobulins"/>
    <property type="match status" value="1"/>
</dbReference>
<dbReference type="InterPro" id="IPR000742">
    <property type="entry name" value="EGF"/>
</dbReference>
<evidence type="ECO:0000256" key="6">
    <source>
        <dbReference type="ARBA" id="ARBA00023157"/>
    </source>
</evidence>
<evidence type="ECO:0000259" key="16">
    <source>
        <dbReference type="PROSITE" id="PS50835"/>
    </source>
</evidence>
<feature type="domain" description="Link" evidence="18">
    <location>
        <begin position="262"/>
        <end position="358"/>
    </location>
</feature>
<keyword evidence="9" id="KW-0245">EGF-like domain</keyword>
<evidence type="ECO:0000259" key="14">
    <source>
        <dbReference type="PROSITE" id="PS50026"/>
    </source>
</evidence>
<feature type="signal peptide" evidence="13">
    <location>
        <begin position="1"/>
        <end position="24"/>
    </location>
</feature>
<dbReference type="SMART" id="SM00032">
    <property type="entry name" value="CCP"/>
    <property type="match status" value="1"/>
</dbReference>
<dbReference type="KEGG" id="slal:111657566"/>
<dbReference type="STRING" id="1841481.ENSSLDP00000019893"/>
<feature type="region of interest" description="Disordered" evidence="12">
    <location>
        <begin position="906"/>
        <end position="932"/>
    </location>
</feature>
<dbReference type="GO" id="GO:0001501">
    <property type="term" value="P:skeletal system development"/>
    <property type="evidence" value="ECO:0007669"/>
    <property type="project" value="TreeGrafter"/>
</dbReference>
<dbReference type="PROSITE" id="PS50026">
    <property type="entry name" value="EGF_3"/>
    <property type="match status" value="1"/>
</dbReference>
<feature type="compositionally biased region" description="Polar residues" evidence="12">
    <location>
        <begin position="467"/>
        <end position="484"/>
    </location>
</feature>
<feature type="compositionally biased region" description="Low complexity" evidence="12">
    <location>
        <begin position="665"/>
        <end position="687"/>
    </location>
</feature>
<dbReference type="InterPro" id="IPR000436">
    <property type="entry name" value="Sushi_SCR_CCP_dom"/>
</dbReference>
<dbReference type="InterPro" id="IPR016187">
    <property type="entry name" value="CTDL_fold"/>
</dbReference>
<sequence length="1474" mass="162352">MLLRRIRHVQILPLLCAVCCLTLAFPTQTPSAYDDVQSLQVNIPHSDPVFAPLGSSISIPCFVSLSSTPTTSSSSPVEPRVKWTVVSGGVETQILVARGQRVKVNEAYIDRAALLNHTSSPDDLSLWLGDLRSSDSGHYRCEVQQGLEDASDLVQLKVKGVVFHYRDALGRYAFSFHQAQRACEAIGAEIATADQLLAAYYDGYEQCDAGWLADQSVRYPIQVPREGCYGDMDGQPGVRNYGTMDPDDLFDVYCYVEQIDGEVFHDPVPQQLSFDEAQAYCRGAGAELATTAQLYLAWSEGLDRCSPGWLSDGSVRYPIITPRERCGGPQTGVKTLYRFSNQTGFPEPSSLHDVYCLKDNRIAPTDSPMDYMATEPEDFGQDVVILTEPDQELKLNQHAEQVEREAQSVLESFPFVSQSSTEENLVDTHSTVISDTTESPLNTTSTSDYLKAFNETSSPSEMSSHSQNPAALGNSTSSTETYNFPQNTSLLPSVYNETDSHQNLNFTFHQFEFENTTGFPEPSYEPHTHNQTTPDTNPEEFTQPSERPKESPEIQEPNFGLNRSQANYSITESNDTQEENIPVATSMTPDNMLQVKMEEATVAEPWQMSLMTQSPREEGELLTQTTEAPIKNLTSLWLPLDGSGDSSQESDLDVEVVSFISTSDYSTSSFTTHPSLSATASSAPADTQTVLPDPTSSSGSQNIDNLGFEILSTVPQLWESSISKQEGSTSLETEDTVTTESEEKRLHPTKAEENLVSGVSLATTESPEEFNTSQLPTDSTTAQYQTSSYRVYLNTVTTAYEEASGQEPGTVAAILGEEIEVAPTLEEDVTVSRVPEEEVKVSPTIEEAKVSFSLEQEVKVSPTIEEAKVSFSLEQEVKVSPTPEGDITVTPNFEDEVKVAPTLPQEEAKVSFSPEEEASVFPTYEEETSVAPLDEEEASIAPILEEEAHIAPTLEEATVSLTLEEANVAPTLEEANVAPTLEEAKVSPTLEEKTVSPTIEEEANISPTLEVEANVTPTLEEEAYIAPTIEEEGSVAPTLEEKANVSPPFEEESNIASASEEDASIASTVEEEFTIFPLDSQTSNWALLTTTTGPQESLNDLEYSGKTSSITSTAVLDASSSTKPTAATTKTTTATITTTTHWSRRSWSPTTSTATVHHKTTEPQKVMHLIPPVDQGLVDVEFSLTQPPTLLILPNERAAVGGTGKASDACLDDPCFNGGTCTDQDGQIKCLCLPTYGGDFCQTDLERCEPGWDKFHGFCYRHFSQRLSWEVAEQHCRMQGAHLVSIMTPEEQNYINSNYKEYQWTGLNDKTIEDDFRWSDGNPLLYENWYRGQPDSYFLSGEDCVVMVWHDDGRWSDVPCNYHLAYTCKKGTSSCGPPPKVRNASIFGKTRQRYETNAVVRYRCAAGFQQRLNPLIRCLSGGMWERPQILCFPEAGGSTQHPEVTSLTNNNNFAAGEDEFEATKETPQYWDIKF</sequence>
<keyword evidence="10" id="KW-0768">Sushi</keyword>
<feature type="compositionally biased region" description="Low complexity" evidence="12">
    <location>
        <begin position="457"/>
        <end position="466"/>
    </location>
</feature>
<protein>
    <submittedName>
        <fullName evidence="19">Brevican core protein-like</fullName>
    </submittedName>
</protein>
<dbReference type="GO" id="GO:0007417">
    <property type="term" value="P:central nervous system development"/>
    <property type="evidence" value="ECO:0007669"/>
    <property type="project" value="TreeGrafter"/>
</dbReference>
<dbReference type="CDD" id="cd00033">
    <property type="entry name" value="CCP"/>
    <property type="match status" value="1"/>
</dbReference>
<dbReference type="GeneID" id="111657566"/>
<keyword evidence="5" id="KW-0654">Proteoglycan</keyword>
<evidence type="ECO:0000313" key="20">
    <source>
        <dbReference type="Proteomes" id="UP000261360"/>
    </source>
</evidence>
<evidence type="ECO:0000256" key="7">
    <source>
        <dbReference type="ARBA" id="ARBA00023180"/>
    </source>
</evidence>
<evidence type="ECO:0000256" key="3">
    <source>
        <dbReference type="ARBA" id="ARBA00022729"/>
    </source>
</evidence>
<reference evidence="19" key="2">
    <citation type="submission" date="2025-09" db="UniProtKB">
        <authorList>
            <consortium name="Ensembl"/>
        </authorList>
    </citation>
    <scope>IDENTIFICATION</scope>
</reference>
<dbReference type="FunFam" id="3.10.100.10:FF:000003">
    <property type="entry name" value="Versican core protein"/>
    <property type="match status" value="1"/>
</dbReference>
<comment type="subcellular location">
    <subcellularLocation>
        <location evidence="1">Secreted</location>
    </subcellularLocation>
</comment>
<feature type="disulfide bond" evidence="10">
    <location>
        <begin position="1404"/>
        <end position="1431"/>
    </location>
</feature>
<evidence type="ECO:0000256" key="11">
    <source>
        <dbReference type="PROSITE-ProRule" id="PRU00323"/>
    </source>
</evidence>
<feature type="disulfide bond" evidence="10">
    <location>
        <begin position="1375"/>
        <end position="1418"/>
    </location>
</feature>
<dbReference type="Pfam" id="PF00059">
    <property type="entry name" value="Lectin_C"/>
    <property type="match status" value="1"/>
</dbReference>
<dbReference type="InterPro" id="IPR035976">
    <property type="entry name" value="Sushi/SCR/CCP_sf"/>
</dbReference>
<dbReference type="PRINTS" id="PR01265">
    <property type="entry name" value="LINKMODULE"/>
</dbReference>
<dbReference type="InterPro" id="IPR007110">
    <property type="entry name" value="Ig-like_dom"/>
</dbReference>
<dbReference type="OrthoDB" id="441660at2759"/>
<evidence type="ECO:0000256" key="10">
    <source>
        <dbReference type="PROSITE-ProRule" id="PRU00302"/>
    </source>
</evidence>
<feature type="domain" description="Sushi" evidence="17">
    <location>
        <begin position="1373"/>
        <end position="1433"/>
    </location>
</feature>
<dbReference type="CDD" id="cd03520">
    <property type="entry name" value="Link_domain_CSPGs_modules_2_4"/>
    <property type="match status" value="1"/>
</dbReference>
<dbReference type="SMART" id="SM00034">
    <property type="entry name" value="CLECT"/>
    <property type="match status" value="1"/>
</dbReference>
<feature type="domain" description="EGF-like" evidence="14">
    <location>
        <begin position="1206"/>
        <end position="1242"/>
    </location>
</feature>
<dbReference type="InterPro" id="IPR016186">
    <property type="entry name" value="C-type_lectin-like/link_sf"/>
</dbReference>
<dbReference type="GO" id="GO:0002052">
    <property type="term" value="P:positive regulation of neuroblast proliferation"/>
    <property type="evidence" value="ECO:0007669"/>
    <property type="project" value="TreeGrafter"/>
</dbReference>
<dbReference type="PROSITE" id="PS50835">
    <property type="entry name" value="IG_LIKE"/>
    <property type="match status" value="1"/>
</dbReference>
<accession>A0A3B4XVN6</accession>
<feature type="compositionally biased region" description="Acidic residues" evidence="12">
    <location>
        <begin position="914"/>
        <end position="932"/>
    </location>
</feature>
<feature type="disulfide bond" evidence="11">
    <location>
        <begin position="207"/>
        <end position="228"/>
    </location>
</feature>
<evidence type="ECO:0000256" key="9">
    <source>
        <dbReference type="PROSITE-ProRule" id="PRU00076"/>
    </source>
</evidence>
<feature type="region of interest" description="Disordered" evidence="12">
    <location>
        <begin position="455"/>
        <end position="484"/>
    </location>
</feature>
<dbReference type="PANTHER" id="PTHR22804:SF41">
    <property type="entry name" value="BREVICAN CORE PROTEIN"/>
    <property type="match status" value="1"/>
</dbReference>
<evidence type="ECO:0000256" key="1">
    <source>
        <dbReference type="ARBA" id="ARBA00004613"/>
    </source>
</evidence>
<dbReference type="PROSITE" id="PS00615">
    <property type="entry name" value="C_TYPE_LECTIN_1"/>
    <property type="match status" value="1"/>
</dbReference>
<dbReference type="SUPFAM" id="SSF57535">
    <property type="entry name" value="Complement control module/SCR domain"/>
    <property type="match status" value="1"/>
</dbReference>
<dbReference type="Gene3D" id="2.10.70.10">
    <property type="entry name" value="Complement Module, domain 1"/>
    <property type="match status" value="1"/>
</dbReference>
<dbReference type="GO" id="GO:0010001">
    <property type="term" value="P:glial cell differentiation"/>
    <property type="evidence" value="ECO:0007669"/>
    <property type="project" value="TreeGrafter"/>
</dbReference>
<evidence type="ECO:0000313" key="19">
    <source>
        <dbReference type="Ensembl" id="ENSSLDP00000019893.1"/>
    </source>
</evidence>
<dbReference type="FunFam" id="3.10.100.10:FF:000002">
    <property type="entry name" value="Hyaluronan proteoglycan link protein 1"/>
    <property type="match status" value="1"/>
</dbReference>
<feature type="region of interest" description="Disordered" evidence="12">
    <location>
        <begin position="721"/>
        <end position="748"/>
    </location>
</feature>
<dbReference type="PROSITE" id="PS01241">
    <property type="entry name" value="LINK_1"/>
    <property type="match status" value="1"/>
</dbReference>
<dbReference type="Pfam" id="PF00084">
    <property type="entry name" value="Sushi"/>
    <property type="match status" value="1"/>
</dbReference>
<dbReference type="Gene3D" id="2.10.25.10">
    <property type="entry name" value="Laminin"/>
    <property type="match status" value="1"/>
</dbReference>
<feature type="region of interest" description="Disordered" evidence="12">
    <location>
        <begin position="665"/>
        <end position="701"/>
    </location>
</feature>
<keyword evidence="2" id="KW-0964">Secreted</keyword>
<evidence type="ECO:0000256" key="12">
    <source>
        <dbReference type="SAM" id="MobiDB-lite"/>
    </source>
</evidence>
<reference evidence="19" key="1">
    <citation type="submission" date="2025-08" db="UniProtKB">
        <authorList>
            <consortium name="Ensembl"/>
        </authorList>
    </citation>
    <scope>IDENTIFICATION</scope>
</reference>
<dbReference type="PANTHER" id="PTHR22804">
    <property type="entry name" value="AGGRECAN/VERSICAN PROTEOGLYCAN"/>
    <property type="match status" value="1"/>
</dbReference>
<dbReference type="CDD" id="cd03517">
    <property type="entry name" value="Link_domain_CSPGs_modules_1_3"/>
    <property type="match status" value="1"/>
</dbReference>
<dbReference type="GO" id="GO:0007155">
    <property type="term" value="P:cell adhesion"/>
    <property type="evidence" value="ECO:0007669"/>
    <property type="project" value="InterPro"/>
</dbReference>
<dbReference type="GO" id="GO:0005540">
    <property type="term" value="F:hyaluronic acid binding"/>
    <property type="evidence" value="ECO:0007669"/>
    <property type="project" value="InterPro"/>
</dbReference>
<keyword evidence="20" id="KW-1185">Reference proteome</keyword>
<feature type="domain" description="C-type lectin" evidence="15">
    <location>
        <begin position="1255"/>
        <end position="1369"/>
    </location>
</feature>
<dbReference type="InterPro" id="IPR018378">
    <property type="entry name" value="C-type_lectin_CS"/>
</dbReference>
<dbReference type="SMART" id="SM00445">
    <property type="entry name" value="LINK"/>
    <property type="match status" value="2"/>
</dbReference>
<dbReference type="InterPro" id="IPR013783">
    <property type="entry name" value="Ig-like_fold"/>
</dbReference>
<feature type="compositionally biased region" description="Polar residues" evidence="12">
    <location>
        <begin position="529"/>
        <end position="545"/>
    </location>
</feature>
<dbReference type="PROSITE" id="PS50963">
    <property type="entry name" value="LINK_2"/>
    <property type="match status" value="2"/>
</dbReference>
<keyword evidence="8" id="KW-0393">Immunoglobulin domain</keyword>
<dbReference type="Gene3D" id="3.10.100.10">
    <property type="entry name" value="Mannose-Binding Protein A, subunit A"/>
    <property type="match status" value="3"/>
</dbReference>
<dbReference type="Ensembl" id="ENSSLDT00000020562.1">
    <property type="protein sequence ID" value="ENSSLDP00000019893.1"/>
    <property type="gene ID" value="ENSSLDG00000015583.1"/>
</dbReference>
<dbReference type="Proteomes" id="UP000261360">
    <property type="component" value="Unplaced"/>
</dbReference>
<feature type="domain" description="Ig-like" evidence="16">
    <location>
        <begin position="44"/>
        <end position="159"/>
    </location>
</feature>
<evidence type="ECO:0000259" key="17">
    <source>
        <dbReference type="PROSITE" id="PS50923"/>
    </source>
</evidence>
<dbReference type="InterPro" id="IPR013106">
    <property type="entry name" value="Ig_V-set"/>
</dbReference>
<dbReference type="SMART" id="SM00406">
    <property type="entry name" value="IGv"/>
    <property type="match status" value="1"/>
</dbReference>
<dbReference type="InterPro" id="IPR000538">
    <property type="entry name" value="Link_dom"/>
</dbReference>
<feature type="disulfide bond" evidence="9">
    <location>
        <begin position="1232"/>
        <end position="1241"/>
    </location>
</feature>
<name>A0A3B4XVN6_SERLL</name>
<dbReference type="RefSeq" id="XP_023265543.1">
    <property type="nucleotide sequence ID" value="XM_023409775.1"/>
</dbReference>
<dbReference type="GO" id="GO:0072534">
    <property type="term" value="C:perineuronal net"/>
    <property type="evidence" value="ECO:0007669"/>
    <property type="project" value="TreeGrafter"/>
</dbReference>
<evidence type="ECO:0000259" key="15">
    <source>
        <dbReference type="PROSITE" id="PS50041"/>
    </source>
</evidence>
<comment type="caution">
    <text evidence="9">Lacks conserved residue(s) required for the propagation of feature annotation.</text>
</comment>
<feature type="disulfide bond" evidence="11">
    <location>
        <begin position="305"/>
        <end position="326"/>
    </location>
</feature>
<dbReference type="FunFam" id="2.10.70.10:FF:000003">
    <property type="entry name" value="Versican core protein"/>
    <property type="match status" value="1"/>
</dbReference>
<dbReference type="InterPro" id="IPR003599">
    <property type="entry name" value="Ig_sub"/>
</dbReference>
<evidence type="ECO:0000259" key="18">
    <source>
        <dbReference type="PROSITE" id="PS50963"/>
    </source>
</evidence>
<keyword evidence="7" id="KW-0325">Glycoprotein</keyword>
<organism evidence="19 20">
    <name type="scientific">Seriola lalandi dorsalis</name>
    <dbReference type="NCBI Taxonomy" id="1841481"/>
    <lineage>
        <taxon>Eukaryota</taxon>
        <taxon>Metazoa</taxon>
        <taxon>Chordata</taxon>
        <taxon>Craniata</taxon>
        <taxon>Vertebrata</taxon>
        <taxon>Euteleostomi</taxon>
        <taxon>Actinopterygii</taxon>
        <taxon>Neopterygii</taxon>
        <taxon>Teleostei</taxon>
        <taxon>Neoteleostei</taxon>
        <taxon>Acanthomorphata</taxon>
        <taxon>Carangaria</taxon>
        <taxon>Carangiformes</taxon>
        <taxon>Carangidae</taxon>
        <taxon>Seriola</taxon>
    </lineage>
</organism>
<dbReference type="Pfam" id="PF00193">
    <property type="entry name" value="Xlink"/>
    <property type="match status" value="2"/>
</dbReference>
<evidence type="ECO:0000256" key="5">
    <source>
        <dbReference type="ARBA" id="ARBA00022974"/>
    </source>
</evidence>
<keyword evidence="3 13" id="KW-0732">Signal</keyword>
<dbReference type="SUPFAM" id="SSF48726">
    <property type="entry name" value="Immunoglobulin"/>
    <property type="match status" value="1"/>
</dbReference>
<evidence type="ECO:0000256" key="4">
    <source>
        <dbReference type="ARBA" id="ARBA00022737"/>
    </source>
</evidence>
<dbReference type="PROSITE" id="PS50923">
    <property type="entry name" value="SUSHI"/>
    <property type="match status" value="1"/>
</dbReference>
<dbReference type="CDD" id="cd00054">
    <property type="entry name" value="EGF_CA"/>
    <property type="match status" value="1"/>
</dbReference>
<dbReference type="PROSITE" id="PS50041">
    <property type="entry name" value="C_TYPE_LECTIN_2"/>
    <property type="match status" value="1"/>
</dbReference>
<dbReference type="InterPro" id="IPR036179">
    <property type="entry name" value="Ig-like_dom_sf"/>
</dbReference>
<keyword evidence="4" id="KW-0677">Repeat</keyword>
<dbReference type="GO" id="GO:0045202">
    <property type="term" value="C:synapse"/>
    <property type="evidence" value="ECO:0007669"/>
    <property type="project" value="TreeGrafter"/>
</dbReference>
<feature type="domain" description="Link" evidence="18">
    <location>
        <begin position="161"/>
        <end position="256"/>
    </location>
</feature>
<dbReference type="Pfam" id="PF07686">
    <property type="entry name" value="V-set"/>
    <property type="match status" value="1"/>
</dbReference>
<dbReference type="GeneTree" id="ENSGT00940000157343"/>
<dbReference type="InterPro" id="IPR050691">
    <property type="entry name" value="Hyaluronan_bind_Proteoglycan"/>
</dbReference>
<evidence type="ECO:0000256" key="8">
    <source>
        <dbReference type="ARBA" id="ARBA00023319"/>
    </source>
</evidence>
<dbReference type="SUPFAM" id="SSF56436">
    <property type="entry name" value="C-type lectin-like"/>
    <property type="match status" value="3"/>
</dbReference>
<dbReference type="FunFam" id="3.10.100.10:FF:000011">
    <property type="entry name" value="Aggrecan core protein"/>
    <property type="match status" value="1"/>
</dbReference>
<dbReference type="PROSITE" id="PS00022">
    <property type="entry name" value="EGF_1"/>
    <property type="match status" value="1"/>
</dbReference>